<evidence type="ECO:0000313" key="2">
    <source>
        <dbReference type="EMBL" id="MBI1619234.1"/>
    </source>
</evidence>
<dbReference type="SUPFAM" id="SSF55729">
    <property type="entry name" value="Acyl-CoA N-acyltransferases (Nat)"/>
    <property type="match status" value="1"/>
</dbReference>
<proteinExistence type="predicted"/>
<accession>A0ABS0S7H2</accession>
<dbReference type="EMBL" id="JADGMQ010000001">
    <property type="protein sequence ID" value="MBI1619234.1"/>
    <property type="molecule type" value="Genomic_DNA"/>
</dbReference>
<evidence type="ECO:0000313" key="3">
    <source>
        <dbReference type="Proteomes" id="UP000601789"/>
    </source>
</evidence>
<reference evidence="2 3" key="1">
    <citation type="submission" date="2020-10" db="EMBL/GenBank/DDBJ databases">
        <title>Aquamicrobium zhengzhouensis sp. nov., a exopolysaccharide producing bacterium isolated from farmland soil.</title>
        <authorList>
            <person name="Wang X."/>
        </authorList>
    </citation>
    <scope>NUCLEOTIDE SEQUENCE [LARGE SCALE GENOMIC DNA]</scope>
    <source>
        <strain evidence="3">cd-1</strain>
    </source>
</reference>
<protein>
    <submittedName>
        <fullName evidence="2">GNAT family N-acetyltransferase</fullName>
    </submittedName>
</protein>
<dbReference type="InterPro" id="IPR016181">
    <property type="entry name" value="Acyl_CoA_acyltransferase"/>
</dbReference>
<dbReference type="InterPro" id="IPR038740">
    <property type="entry name" value="BioF2-like_GNAT_dom"/>
</dbReference>
<gene>
    <name evidence="2" type="ORF">IOD40_00960</name>
</gene>
<dbReference type="Proteomes" id="UP000601789">
    <property type="component" value="Unassembled WGS sequence"/>
</dbReference>
<dbReference type="Gene3D" id="3.40.630.30">
    <property type="match status" value="1"/>
</dbReference>
<feature type="domain" description="BioF2-like acetyltransferase" evidence="1">
    <location>
        <begin position="185"/>
        <end position="331"/>
    </location>
</feature>
<evidence type="ECO:0000259" key="1">
    <source>
        <dbReference type="Pfam" id="PF13480"/>
    </source>
</evidence>
<keyword evidence="3" id="KW-1185">Reference proteome</keyword>
<dbReference type="Pfam" id="PF13480">
    <property type="entry name" value="Acetyltransf_6"/>
    <property type="match status" value="1"/>
</dbReference>
<name>A0ABS0S7H2_9HYPH</name>
<organism evidence="2 3">
    <name type="scientific">Aquamicrobium zhengzhouense</name>
    <dbReference type="NCBI Taxonomy" id="2781738"/>
    <lineage>
        <taxon>Bacteria</taxon>
        <taxon>Pseudomonadati</taxon>
        <taxon>Pseudomonadota</taxon>
        <taxon>Alphaproteobacteria</taxon>
        <taxon>Hyphomicrobiales</taxon>
        <taxon>Phyllobacteriaceae</taxon>
        <taxon>Aquamicrobium</taxon>
    </lineage>
</organism>
<comment type="caution">
    <text evidence="2">The sequence shown here is derived from an EMBL/GenBank/DDBJ whole genome shotgun (WGS) entry which is preliminary data.</text>
</comment>
<sequence>MQDRPQASGAEVHVSVAQTIAEVEALRDIWNALEPAHVDSEIGYFSVVAANADQVISSYVVRLQRAGRPDILVAARLENLPVPFRLGYSSIGSTQMKAIVVAFDGVIGAQGPLDQAAVIESLEQLLKNRVADVLLMRNVDPDSSLYKIVQEKTPKLRWGRNQSIENTWLAALAPSLDAFLANRSSKARAKLRREDKLLRSAFGESLRVRCFRHPEEHDLLCQDLYRVSSQTYQAGLGAGFGNTRMERELIAYGLRRGNYRCWMLYIGDEPVAFWAGFGNGSSFYTATPGFLPEFAQHRVGRFTMLRMIETLCADGGYKYINFGRGDAAYKEAFSSSSHRSTDVWIAADKLWPISVLGLYSLNSLINQKGKVWLQSSGWTQKLKSRWRRRIQSTQQRAGP</sequence>